<proteinExistence type="predicted"/>
<evidence type="ECO:0000313" key="2">
    <source>
        <dbReference type="EMBL" id="MFC5004937.1"/>
    </source>
</evidence>
<reference evidence="3" key="1">
    <citation type="journal article" date="2019" name="Int. J. Syst. Evol. Microbiol.">
        <title>The Global Catalogue of Microorganisms (GCM) 10K type strain sequencing project: providing services to taxonomists for standard genome sequencing and annotation.</title>
        <authorList>
            <consortium name="The Broad Institute Genomics Platform"/>
            <consortium name="The Broad Institute Genome Sequencing Center for Infectious Disease"/>
            <person name="Wu L."/>
            <person name="Ma J."/>
        </authorList>
    </citation>
    <scope>NUCLEOTIDE SEQUENCE [LARGE SCALE GENOMIC DNA]</scope>
    <source>
        <strain evidence="3">CGMCC 4.7152</strain>
    </source>
</reference>
<evidence type="ECO:0000313" key="3">
    <source>
        <dbReference type="Proteomes" id="UP001595912"/>
    </source>
</evidence>
<dbReference type="Gene3D" id="3.10.129.10">
    <property type="entry name" value="Hotdog Thioesterase"/>
    <property type="match status" value="1"/>
</dbReference>
<sequence>MVDDSAVGAIGEPFTLDVERGKIREFARATGSANPAYFQDDPVIPPTFLTTAFFWQTGDSDPWQAVAMDQRKGLHAEQEFVFHGPPPRAGDRLTGQSRIESVTRKEGRSGILTFAVMVTEFHDEAGRHVATARLTGVETA</sequence>
<dbReference type="InterPro" id="IPR029069">
    <property type="entry name" value="HotDog_dom_sf"/>
</dbReference>
<dbReference type="Proteomes" id="UP001595912">
    <property type="component" value="Unassembled WGS sequence"/>
</dbReference>
<dbReference type="RefSeq" id="WP_380125276.1">
    <property type="nucleotide sequence ID" value="NZ_JBHSIU010000066.1"/>
</dbReference>
<accession>A0ABV9WBU7</accession>
<dbReference type="InterPro" id="IPR039569">
    <property type="entry name" value="FAS1-like_DH_region"/>
</dbReference>
<name>A0ABV9WBU7_9ACTN</name>
<dbReference type="EMBL" id="JBHSIU010000066">
    <property type="protein sequence ID" value="MFC5004937.1"/>
    <property type="molecule type" value="Genomic_DNA"/>
</dbReference>
<protein>
    <submittedName>
        <fullName evidence="2">MaoC family dehydratase N-terminal domain-containing protein</fullName>
    </submittedName>
</protein>
<feature type="domain" description="FAS1-like dehydratase" evidence="1">
    <location>
        <begin position="6"/>
        <end position="131"/>
    </location>
</feature>
<organism evidence="2 3">
    <name type="scientific">Dactylosporangium cerinum</name>
    <dbReference type="NCBI Taxonomy" id="1434730"/>
    <lineage>
        <taxon>Bacteria</taxon>
        <taxon>Bacillati</taxon>
        <taxon>Actinomycetota</taxon>
        <taxon>Actinomycetes</taxon>
        <taxon>Micromonosporales</taxon>
        <taxon>Micromonosporaceae</taxon>
        <taxon>Dactylosporangium</taxon>
    </lineage>
</organism>
<comment type="caution">
    <text evidence="2">The sequence shown here is derived from an EMBL/GenBank/DDBJ whole genome shotgun (WGS) entry which is preliminary data.</text>
</comment>
<dbReference type="CDD" id="cd03441">
    <property type="entry name" value="R_hydratase_like"/>
    <property type="match status" value="1"/>
</dbReference>
<dbReference type="Pfam" id="PF13452">
    <property type="entry name" value="FAS1_DH_region"/>
    <property type="match status" value="1"/>
</dbReference>
<dbReference type="SUPFAM" id="SSF54637">
    <property type="entry name" value="Thioesterase/thiol ester dehydrase-isomerase"/>
    <property type="match status" value="1"/>
</dbReference>
<keyword evidence="3" id="KW-1185">Reference proteome</keyword>
<gene>
    <name evidence="2" type="ORF">ACFPIJ_44805</name>
</gene>
<evidence type="ECO:0000259" key="1">
    <source>
        <dbReference type="Pfam" id="PF13452"/>
    </source>
</evidence>